<keyword evidence="2" id="KW-1185">Reference proteome</keyword>
<gene>
    <name evidence="1" type="ORF">BerOc1_00741</name>
</gene>
<protein>
    <recommendedName>
        <fullName evidence="3">PilZ domain-containing protein</fullName>
    </recommendedName>
</protein>
<accession>A0A1J5N9G7</accession>
<proteinExistence type="predicted"/>
<comment type="caution">
    <text evidence="1">The sequence shown here is derived from an EMBL/GenBank/DDBJ whole genome shotgun (WGS) entry which is preliminary data.</text>
</comment>
<evidence type="ECO:0000313" key="1">
    <source>
        <dbReference type="EMBL" id="OIQ52267.1"/>
    </source>
</evidence>
<name>A0A1J5N9G7_9BACT</name>
<dbReference type="Proteomes" id="UP000181901">
    <property type="component" value="Unassembled WGS sequence"/>
</dbReference>
<reference evidence="1 2" key="1">
    <citation type="submission" date="2015-09" db="EMBL/GenBank/DDBJ databases">
        <title>Genome of Desulfovibrio dechloracetivorans BerOc1, a mercury methylating strain isolated from highly hydrocarbons and metals contaminated coastal sediments.</title>
        <authorList>
            <person name="Goni Urriza M."/>
            <person name="Gassie C."/>
            <person name="Bouchez O."/>
            <person name="Klopp C."/>
            <person name="Ranchou-Peyruse A."/>
            <person name="Remy G."/>
        </authorList>
    </citation>
    <scope>NUCLEOTIDE SEQUENCE [LARGE SCALE GENOMIC DNA]</scope>
    <source>
        <strain evidence="1 2">BerOc1</strain>
    </source>
</reference>
<dbReference type="RefSeq" id="WP_071544342.1">
    <property type="nucleotide sequence ID" value="NZ_LKAQ01000001.1"/>
</dbReference>
<dbReference type="AlphaFoldDB" id="A0A1J5N9G7"/>
<sequence length="151" mass="16757">MYDYKINKRMHVAVKDGAALTEIVNRLGALLGSALAEDAPDANDRRCCPRRSVTIPGLVQVLKSSGEIMVFPVQIRNISNQGMLLEFKDKGHVFAGMLQQIEGLSVTFQVDDSVTTLECLPKRIVLDDPVEVGVQVSDETDDKPRIQRFLM</sequence>
<evidence type="ECO:0000313" key="2">
    <source>
        <dbReference type="Proteomes" id="UP000181901"/>
    </source>
</evidence>
<evidence type="ECO:0008006" key="3">
    <source>
        <dbReference type="Google" id="ProtNLM"/>
    </source>
</evidence>
<organism evidence="1 2">
    <name type="scientific">Pseudodesulfovibrio hydrargyri</name>
    <dbReference type="NCBI Taxonomy" id="2125990"/>
    <lineage>
        <taxon>Bacteria</taxon>
        <taxon>Pseudomonadati</taxon>
        <taxon>Thermodesulfobacteriota</taxon>
        <taxon>Desulfovibrionia</taxon>
        <taxon>Desulfovibrionales</taxon>
        <taxon>Desulfovibrionaceae</taxon>
    </lineage>
</organism>
<dbReference type="EMBL" id="LKAQ01000001">
    <property type="protein sequence ID" value="OIQ52267.1"/>
    <property type="molecule type" value="Genomic_DNA"/>
</dbReference>